<evidence type="ECO:0000313" key="1">
    <source>
        <dbReference type="EMBL" id="PCJ28742.1"/>
    </source>
</evidence>
<dbReference type="Proteomes" id="UP000218327">
    <property type="component" value="Unassembled WGS sequence"/>
</dbReference>
<protein>
    <submittedName>
        <fullName evidence="1">Uncharacterized protein</fullName>
    </submittedName>
</protein>
<dbReference type="AlphaFoldDB" id="A0A2A5BB59"/>
<sequence length="75" mass="8773">MNEHQMCRSEIVAESRFSSITHCSECNLYHLHIGPMSFRLEGAIFESFCEMIVEFYLGNKLHDTQKMKAEALHKH</sequence>
<comment type="caution">
    <text evidence="1">The sequence shown here is derived from an EMBL/GenBank/DDBJ whole genome shotgun (WGS) entry which is preliminary data.</text>
</comment>
<accession>A0A2A5BB59</accession>
<dbReference type="EMBL" id="NVVJ01000001">
    <property type="protein sequence ID" value="PCJ28742.1"/>
    <property type="molecule type" value="Genomic_DNA"/>
</dbReference>
<proteinExistence type="predicted"/>
<name>A0A2A5BB59_9GAMM</name>
<evidence type="ECO:0000313" key="2">
    <source>
        <dbReference type="Proteomes" id="UP000218327"/>
    </source>
</evidence>
<reference evidence="2" key="1">
    <citation type="submission" date="2017-08" db="EMBL/GenBank/DDBJ databases">
        <title>A dynamic microbial community with high functional redundancy inhabits the cold, oxic subseafloor aquifer.</title>
        <authorList>
            <person name="Tully B.J."/>
            <person name="Wheat C.G."/>
            <person name="Glazer B.T."/>
            <person name="Huber J.A."/>
        </authorList>
    </citation>
    <scope>NUCLEOTIDE SEQUENCE [LARGE SCALE GENOMIC DNA]</scope>
</reference>
<gene>
    <name evidence="1" type="ORF">COA96_00740</name>
</gene>
<organism evidence="1 2">
    <name type="scientific">SAR86 cluster bacterium</name>
    <dbReference type="NCBI Taxonomy" id="2030880"/>
    <lineage>
        <taxon>Bacteria</taxon>
        <taxon>Pseudomonadati</taxon>
        <taxon>Pseudomonadota</taxon>
        <taxon>Gammaproteobacteria</taxon>
        <taxon>SAR86 cluster</taxon>
    </lineage>
</organism>